<evidence type="ECO:0000256" key="14">
    <source>
        <dbReference type="SAM" id="SignalP"/>
    </source>
</evidence>
<evidence type="ECO:0000256" key="2">
    <source>
        <dbReference type="ARBA" id="ARBA00022448"/>
    </source>
</evidence>
<evidence type="ECO:0000256" key="4">
    <source>
        <dbReference type="ARBA" id="ARBA00022496"/>
    </source>
</evidence>
<evidence type="ECO:0000256" key="7">
    <source>
        <dbReference type="ARBA" id="ARBA00023065"/>
    </source>
</evidence>
<keyword evidence="10 11" id="KW-0998">Cell outer membrane</keyword>
<keyword evidence="2 11" id="KW-0813">Transport</keyword>
<name>A0A1I0FFX3_THASX</name>
<dbReference type="InterPro" id="IPR036942">
    <property type="entry name" value="Beta-barrel_TonB_sf"/>
</dbReference>
<dbReference type="EMBL" id="FOHK01000009">
    <property type="protein sequence ID" value="SET57190.1"/>
    <property type="molecule type" value="Genomic_DNA"/>
</dbReference>
<dbReference type="PANTHER" id="PTHR32552">
    <property type="entry name" value="FERRICHROME IRON RECEPTOR-RELATED"/>
    <property type="match status" value="1"/>
</dbReference>
<dbReference type="OrthoDB" id="127311at2"/>
<dbReference type="PROSITE" id="PS52016">
    <property type="entry name" value="TONB_DEPENDENT_REC_3"/>
    <property type="match status" value="1"/>
</dbReference>
<feature type="domain" description="TonB-dependent receptor-like beta-barrel" evidence="15">
    <location>
        <begin position="324"/>
        <end position="762"/>
    </location>
</feature>
<evidence type="ECO:0000256" key="11">
    <source>
        <dbReference type="PROSITE-ProRule" id="PRU01360"/>
    </source>
</evidence>
<dbReference type="InterPro" id="IPR010916">
    <property type="entry name" value="TonB_box_CS"/>
</dbReference>
<dbReference type="AlphaFoldDB" id="A0A1I0FFX3"/>
<evidence type="ECO:0000256" key="9">
    <source>
        <dbReference type="ARBA" id="ARBA00023136"/>
    </source>
</evidence>
<keyword evidence="3 11" id="KW-1134">Transmembrane beta strand</keyword>
<keyword evidence="9 11" id="KW-0472">Membrane</keyword>
<keyword evidence="4" id="KW-0410">Iron transport</keyword>
<dbReference type="InterPro" id="IPR039426">
    <property type="entry name" value="TonB-dep_rcpt-like"/>
</dbReference>
<dbReference type="SUPFAM" id="SSF56935">
    <property type="entry name" value="Porins"/>
    <property type="match status" value="1"/>
</dbReference>
<sequence>MKNTHFKKSALCLAVSTGLALPQVALAAEEESAKDQGIETIQVTASRRSSTIQETPINVTALDGDVMADQNITQLADVARWVPGLTVQDQGGRSAPPIIVRGLNTNSSGPGADGGTVATYVGEIPLAIDLKILDVERVEVLIGPQGTLYGAGTLGGAIRYMPKKPVLDETSGSVYGDIFNIAQSDDLGSEAGFVVNTPIIEDTLGVRVAFNHLDEPGFIDYNYVVRESGVSLPDPDWNNPDEVAANLKQVKDANFDKATTARVMLRWQPNEMFDATLSYHYQKQEIGSRSITHYGSLSDTNPLSAFMGKYESGYRYEEPFTREDSLISLELTADLGFAELTSATGFTDHQADGQRDQTDLLIRLDYSYEEFPAFSAFTRETEDDQTITQEIRLVSTSDSALSWIVGGFYNKFDGFNDSKEFTPGFDQFAVDNWAANQLRPDSLEYISVGDDVVEEMALFGELSYDITDALSVTVGTRFYNYSVESTSGIDLPLFYTLFGDYGPDEINIDLSTDEAEDDGNLFKFNVSYQVSEDVLTYFTISEGFRIGGANGVAACPDNIDDIDNQIVCALPDEVIYTADTTTNYEFGLKSTWFNNKLHFNSALFYVEWDDAQVAGATVNGQQPITSNAGAAESKGIEIATRALITDELIAYATYAYTQAELSEDAQYLFGVPSDPNDTSLDAFAGDRLPGSPENQFSLGLTYSTEIFEDKGLDVTYGLTYQDEYVSKVGLRNFGEVVPGYALSNLNAKFSDESWAVTLYIDNMFDKYAFSSVRRDFGDITVRNDPALQRNYGHYLVTPRKIGLRFEYFFDL</sequence>
<dbReference type="PANTHER" id="PTHR32552:SF81">
    <property type="entry name" value="TONB-DEPENDENT OUTER MEMBRANE RECEPTOR"/>
    <property type="match status" value="1"/>
</dbReference>
<organism evidence="17 18">
    <name type="scientific">Thalassotalea agarivorans</name>
    <name type="common">Thalassomonas agarivorans</name>
    <dbReference type="NCBI Taxonomy" id="349064"/>
    <lineage>
        <taxon>Bacteria</taxon>
        <taxon>Pseudomonadati</taxon>
        <taxon>Pseudomonadota</taxon>
        <taxon>Gammaproteobacteria</taxon>
        <taxon>Alteromonadales</taxon>
        <taxon>Colwelliaceae</taxon>
        <taxon>Thalassotalea</taxon>
    </lineage>
</organism>
<evidence type="ECO:0000313" key="17">
    <source>
        <dbReference type="EMBL" id="SET57190.1"/>
    </source>
</evidence>
<evidence type="ECO:0000256" key="6">
    <source>
        <dbReference type="ARBA" id="ARBA00023004"/>
    </source>
</evidence>
<keyword evidence="14" id="KW-0732">Signal</keyword>
<dbReference type="Pfam" id="PF07715">
    <property type="entry name" value="Plug"/>
    <property type="match status" value="1"/>
</dbReference>
<dbReference type="Gene3D" id="2.40.170.20">
    <property type="entry name" value="TonB-dependent receptor, beta-barrel domain"/>
    <property type="match status" value="1"/>
</dbReference>
<gene>
    <name evidence="17" type="ORF">SAMN05660429_02121</name>
</gene>
<keyword evidence="6" id="KW-0408">Iron</keyword>
<evidence type="ECO:0000256" key="1">
    <source>
        <dbReference type="ARBA" id="ARBA00004571"/>
    </source>
</evidence>
<evidence type="ECO:0000256" key="3">
    <source>
        <dbReference type="ARBA" id="ARBA00022452"/>
    </source>
</evidence>
<comment type="similarity">
    <text evidence="11 13">Belongs to the TonB-dependent receptor family.</text>
</comment>
<accession>A0A1I0FFX3</accession>
<evidence type="ECO:0000256" key="12">
    <source>
        <dbReference type="PROSITE-ProRule" id="PRU10143"/>
    </source>
</evidence>
<evidence type="ECO:0000256" key="10">
    <source>
        <dbReference type="ARBA" id="ARBA00023237"/>
    </source>
</evidence>
<dbReference type="InterPro" id="IPR000531">
    <property type="entry name" value="Beta-barrel_TonB"/>
</dbReference>
<evidence type="ECO:0000313" key="18">
    <source>
        <dbReference type="Proteomes" id="UP000199308"/>
    </source>
</evidence>
<keyword evidence="18" id="KW-1185">Reference proteome</keyword>
<keyword evidence="7" id="KW-0406">Ion transport</keyword>
<protein>
    <submittedName>
        <fullName evidence="17">Outer membrane receptor proteins, mostly Fe transport</fullName>
    </submittedName>
</protein>
<keyword evidence="5 11" id="KW-0812">Transmembrane</keyword>
<keyword evidence="8 12" id="KW-0798">TonB box</keyword>
<dbReference type="STRING" id="349064.SAMN05660429_02121"/>
<dbReference type="PROSITE" id="PS00430">
    <property type="entry name" value="TONB_DEPENDENT_REC_1"/>
    <property type="match status" value="1"/>
</dbReference>
<evidence type="ECO:0000256" key="8">
    <source>
        <dbReference type="ARBA" id="ARBA00023077"/>
    </source>
</evidence>
<dbReference type="RefSeq" id="WP_093329995.1">
    <property type="nucleotide sequence ID" value="NZ_AP027363.1"/>
</dbReference>
<reference evidence="17 18" key="1">
    <citation type="submission" date="2016-10" db="EMBL/GenBank/DDBJ databases">
        <authorList>
            <person name="de Groot N.N."/>
        </authorList>
    </citation>
    <scope>NUCLEOTIDE SEQUENCE [LARGE SCALE GENOMIC DNA]</scope>
    <source>
        <strain evidence="17 18">DSM 19706</strain>
    </source>
</reference>
<dbReference type="GO" id="GO:0009279">
    <property type="term" value="C:cell outer membrane"/>
    <property type="evidence" value="ECO:0007669"/>
    <property type="project" value="UniProtKB-SubCell"/>
</dbReference>
<feature type="short sequence motif" description="TonB box" evidence="12">
    <location>
        <begin position="40"/>
        <end position="46"/>
    </location>
</feature>
<evidence type="ECO:0000259" key="15">
    <source>
        <dbReference type="Pfam" id="PF00593"/>
    </source>
</evidence>
<feature type="chain" id="PRO_5011531745" evidence="14">
    <location>
        <begin position="28"/>
        <end position="811"/>
    </location>
</feature>
<dbReference type="Pfam" id="PF00593">
    <property type="entry name" value="TonB_dep_Rec_b-barrel"/>
    <property type="match status" value="1"/>
</dbReference>
<feature type="domain" description="TonB-dependent receptor plug" evidence="16">
    <location>
        <begin position="52"/>
        <end position="157"/>
    </location>
</feature>
<evidence type="ECO:0000256" key="5">
    <source>
        <dbReference type="ARBA" id="ARBA00022692"/>
    </source>
</evidence>
<evidence type="ECO:0000256" key="13">
    <source>
        <dbReference type="RuleBase" id="RU003357"/>
    </source>
</evidence>
<dbReference type="Proteomes" id="UP000199308">
    <property type="component" value="Unassembled WGS sequence"/>
</dbReference>
<keyword evidence="17" id="KW-0675">Receptor</keyword>
<proteinExistence type="inferred from homology"/>
<dbReference type="CDD" id="cd01347">
    <property type="entry name" value="ligand_gated_channel"/>
    <property type="match status" value="1"/>
</dbReference>
<comment type="subcellular location">
    <subcellularLocation>
        <location evidence="1 11">Cell outer membrane</location>
        <topology evidence="1 11">Multi-pass membrane protein</topology>
    </subcellularLocation>
</comment>
<dbReference type="InterPro" id="IPR012910">
    <property type="entry name" value="Plug_dom"/>
</dbReference>
<dbReference type="GO" id="GO:0006826">
    <property type="term" value="P:iron ion transport"/>
    <property type="evidence" value="ECO:0007669"/>
    <property type="project" value="UniProtKB-KW"/>
</dbReference>
<evidence type="ECO:0000259" key="16">
    <source>
        <dbReference type="Pfam" id="PF07715"/>
    </source>
</evidence>
<feature type="signal peptide" evidence="14">
    <location>
        <begin position="1"/>
        <end position="27"/>
    </location>
</feature>